<evidence type="ECO:0000256" key="1">
    <source>
        <dbReference type="SAM" id="MobiDB-lite"/>
    </source>
</evidence>
<organism evidence="4">
    <name type="scientific">Schistocephalus solidus</name>
    <name type="common">Tapeworm</name>
    <dbReference type="NCBI Taxonomy" id="70667"/>
    <lineage>
        <taxon>Eukaryota</taxon>
        <taxon>Metazoa</taxon>
        <taxon>Spiralia</taxon>
        <taxon>Lophotrochozoa</taxon>
        <taxon>Platyhelminthes</taxon>
        <taxon>Cestoda</taxon>
        <taxon>Eucestoda</taxon>
        <taxon>Diphyllobothriidea</taxon>
        <taxon>Diphyllobothriidae</taxon>
        <taxon>Schistocephalus</taxon>
    </lineage>
</organism>
<evidence type="ECO:0000313" key="4">
    <source>
        <dbReference type="WBParaSite" id="SSLN_0001953501-mRNA-1"/>
    </source>
</evidence>
<evidence type="ECO:0000313" key="3">
    <source>
        <dbReference type="Proteomes" id="UP000275846"/>
    </source>
</evidence>
<feature type="region of interest" description="Disordered" evidence="1">
    <location>
        <begin position="103"/>
        <end position="134"/>
    </location>
</feature>
<gene>
    <name evidence="2" type="ORF">SSLN_LOCUS18819</name>
</gene>
<accession>A0A183TQS1</accession>
<sequence length="251" mass="27196">MHARTYHSASAVEAATNPSARRTLARSFVHSLTRVMFFAPRSGRLQEPENLLVPAALPTTDRFSPSDGMGYQHAVNNSGLDVTGAVHLYPTADVCSRPTNGLLLADPNTSSSSSSSTSPPKMSAVGPTEQHPHFWDQTHSTKLELLVAKRVDHRFVQCQHVPLPPSQTLLFPDPCSAEMLGSVTMVAPTMSHQLVSDFPMQGVSQGTGAMPVGEQITGHSNEDGHVDSQTHQWDIKDIRLPNVSFLIPCLQ</sequence>
<dbReference type="WBParaSite" id="SSLN_0001953501-mRNA-1">
    <property type="protein sequence ID" value="SSLN_0001953501-mRNA-1"/>
    <property type="gene ID" value="SSLN_0001953501"/>
</dbReference>
<keyword evidence="3" id="KW-1185">Reference proteome</keyword>
<dbReference type="OrthoDB" id="6282123at2759"/>
<reference evidence="2 3" key="2">
    <citation type="submission" date="2018-11" db="EMBL/GenBank/DDBJ databases">
        <authorList>
            <consortium name="Pathogen Informatics"/>
        </authorList>
    </citation>
    <scope>NUCLEOTIDE SEQUENCE [LARGE SCALE GENOMIC DNA]</scope>
    <source>
        <strain evidence="2 3">NST_G2</strain>
    </source>
</reference>
<proteinExistence type="predicted"/>
<name>A0A183TQS1_SCHSO</name>
<feature type="compositionally biased region" description="Low complexity" evidence="1">
    <location>
        <begin position="109"/>
        <end position="118"/>
    </location>
</feature>
<dbReference type="Proteomes" id="UP000275846">
    <property type="component" value="Unassembled WGS sequence"/>
</dbReference>
<dbReference type="EMBL" id="UYSU01045415">
    <property type="protein sequence ID" value="VDM05205.1"/>
    <property type="molecule type" value="Genomic_DNA"/>
</dbReference>
<reference evidence="4" key="1">
    <citation type="submission" date="2016-06" db="UniProtKB">
        <authorList>
            <consortium name="WormBaseParasite"/>
        </authorList>
    </citation>
    <scope>IDENTIFICATION</scope>
</reference>
<dbReference type="AlphaFoldDB" id="A0A183TQS1"/>
<evidence type="ECO:0000313" key="2">
    <source>
        <dbReference type="EMBL" id="VDM05205.1"/>
    </source>
</evidence>
<protein>
    <submittedName>
        <fullName evidence="2 4">Uncharacterized protein</fullName>
    </submittedName>
</protein>